<organism evidence="1">
    <name type="scientific">marine sediment metagenome</name>
    <dbReference type="NCBI Taxonomy" id="412755"/>
    <lineage>
        <taxon>unclassified sequences</taxon>
        <taxon>metagenomes</taxon>
        <taxon>ecological metagenomes</taxon>
    </lineage>
</organism>
<comment type="caution">
    <text evidence="1">The sequence shown here is derived from an EMBL/GenBank/DDBJ whole genome shotgun (WGS) entry which is preliminary data.</text>
</comment>
<proteinExistence type="predicted"/>
<accession>X0Z0A9</accession>
<sequence>MTKLPRVIEERIERRERRGRHIRTGKEVAISYPSTGLTPEPRRIESLIWNLRYMLGEKISLSGSSAADEVDPFTITHNKLTISLNDDTGSGVFDGTALTYTDSGETWTENVWANFYLKVAGIYYKILSNTADVLTLDIVKGTWIDDTTYAIVPFIPAMLVGGFLNPNTSKEYRFLHIQEYRDRNICPY</sequence>
<protein>
    <submittedName>
        <fullName evidence="1">Uncharacterized protein</fullName>
    </submittedName>
</protein>
<gene>
    <name evidence="1" type="ORF">S01H4_17515</name>
</gene>
<reference evidence="1" key="1">
    <citation type="journal article" date="2014" name="Front. Microbiol.">
        <title>High frequency of phylogenetically diverse reductive dehalogenase-homologous genes in deep subseafloor sedimentary metagenomes.</title>
        <authorList>
            <person name="Kawai M."/>
            <person name="Futagami T."/>
            <person name="Toyoda A."/>
            <person name="Takaki Y."/>
            <person name="Nishi S."/>
            <person name="Hori S."/>
            <person name="Arai W."/>
            <person name="Tsubouchi T."/>
            <person name="Morono Y."/>
            <person name="Uchiyama I."/>
            <person name="Ito T."/>
            <person name="Fujiyama A."/>
            <person name="Inagaki F."/>
            <person name="Takami H."/>
        </authorList>
    </citation>
    <scope>NUCLEOTIDE SEQUENCE</scope>
    <source>
        <strain evidence="1">Expedition CK06-06</strain>
    </source>
</reference>
<dbReference type="AlphaFoldDB" id="X0Z0A9"/>
<evidence type="ECO:0000313" key="1">
    <source>
        <dbReference type="EMBL" id="GAG62380.1"/>
    </source>
</evidence>
<dbReference type="EMBL" id="BART01007725">
    <property type="protein sequence ID" value="GAG62380.1"/>
    <property type="molecule type" value="Genomic_DNA"/>
</dbReference>
<name>X0Z0A9_9ZZZZ</name>